<evidence type="ECO:0000313" key="3">
    <source>
        <dbReference type="Proteomes" id="UP000068067"/>
    </source>
</evidence>
<dbReference type="Proteomes" id="UP000068067">
    <property type="component" value="Chromosome"/>
</dbReference>
<accession>A0A0M4CQL2</accession>
<dbReference type="InterPro" id="IPR035985">
    <property type="entry name" value="Ubiquitin-activating_enz"/>
</dbReference>
<feature type="domain" description="Rhodanese" evidence="1">
    <location>
        <begin position="289"/>
        <end position="368"/>
    </location>
</feature>
<dbReference type="PATRIC" id="fig|931089.4.peg.1854"/>
<dbReference type="PANTHER" id="PTHR10953:SF102">
    <property type="entry name" value="ADENYLYLTRANSFERASE AND SULFURTRANSFERASE MOCS3"/>
    <property type="match status" value="1"/>
</dbReference>
<dbReference type="GO" id="GO:0016779">
    <property type="term" value="F:nucleotidyltransferase activity"/>
    <property type="evidence" value="ECO:0007669"/>
    <property type="project" value="TreeGrafter"/>
</dbReference>
<organism evidence="2 3">
    <name type="scientific">Corynebacterium deserti GIMN1.010</name>
    <dbReference type="NCBI Taxonomy" id="931089"/>
    <lineage>
        <taxon>Bacteria</taxon>
        <taxon>Bacillati</taxon>
        <taxon>Actinomycetota</taxon>
        <taxon>Actinomycetes</taxon>
        <taxon>Mycobacteriales</taxon>
        <taxon>Corynebacteriaceae</taxon>
        <taxon>Corynebacterium</taxon>
    </lineage>
</organism>
<dbReference type="EMBL" id="CP009220">
    <property type="protein sequence ID" value="ALC06230.1"/>
    <property type="molecule type" value="Genomic_DNA"/>
</dbReference>
<name>A0A0M4CQL2_9CORY</name>
<dbReference type="PANTHER" id="PTHR10953">
    <property type="entry name" value="UBIQUITIN-ACTIVATING ENZYME E1"/>
    <property type="match status" value="1"/>
</dbReference>
<evidence type="ECO:0000259" key="1">
    <source>
        <dbReference type="PROSITE" id="PS50206"/>
    </source>
</evidence>
<keyword evidence="3" id="KW-1185">Reference proteome</keyword>
<sequence length="368" mass="38720">MSIEISNSRATLPDYELIRTARQLALPGFGLEQQLRLHKAHVLVIGTGGLGCPVMQSLASAGVGTISVIDDDTVDITNIHRQILFGAGDVGQPKVHIAALRLEELQPGISVHPLQMRLTSDNAIKLFNSVDLVIDGSDSFTTKYLAADAAEITGTPLLWATVLRFHGELALFNSGPTNRGVGLRDVFPEQPNADFVPDCATAGVLGATTATIGSLLATHAIGFLAGLPGITPGQLISYDAFPASLRTFTVVADPARQPVRALADTYEVSGACQSPTLIDALYSGSYTALDIREPHEVILNDLPESIASQKLPLSSISSENDVAKVLNAIDGDVLVYCASGKRSSAFVEDYSHLGKTLVSLPGGVNALA</sequence>
<dbReference type="GO" id="GO:0005829">
    <property type="term" value="C:cytosol"/>
    <property type="evidence" value="ECO:0007669"/>
    <property type="project" value="TreeGrafter"/>
</dbReference>
<dbReference type="Pfam" id="PF00899">
    <property type="entry name" value="ThiF"/>
    <property type="match status" value="1"/>
</dbReference>
<dbReference type="SUPFAM" id="SSF69572">
    <property type="entry name" value="Activating enzymes of the ubiquitin-like proteins"/>
    <property type="match status" value="1"/>
</dbReference>
<dbReference type="GO" id="GO:0008641">
    <property type="term" value="F:ubiquitin-like modifier activating enzyme activity"/>
    <property type="evidence" value="ECO:0007669"/>
    <property type="project" value="InterPro"/>
</dbReference>
<dbReference type="InterPro" id="IPR036873">
    <property type="entry name" value="Rhodanese-like_dom_sf"/>
</dbReference>
<gene>
    <name evidence="2" type="ORF">CDES_09190</name>
</gene>
<dbReference type="Gene3D" id="3.40.250.10">
    <property type="entry name" value="Rhodanese-like domain"/>
    <property type="match status" value="1"/>
</dbReference>
<dbReference type="GO" id="GO:0008146">
    <property type="term" value="F:sulfotransferase activity"/>
    <property type="evidence" value="ECO:0007669"/>
    <property type="project" value="TreeGrafter"/>
</dbReference>
<dbReference type="CDD" id="cd00158">
    <property type="entry name" value="RHOD"/>
    <property type="match status" value="1"/>
</dbReference>
<dbReference type="InterPro" id="IPR045886">
    <property type="entry name" value="ThiF/MoeB/HesA"/>
</dbReference>
<reference evidence="2 3" key="1">
    <citation type="submission" date="2014-08" db="EMBL/GenBank/DDBJ databases">
        <title>Complete genome sequence of Corynebacterium deserti GIMN1.010 (=DSM 45689), isolated from desert sand in western China.</title>
        <authorList>
            <person name="Ruckert C."/>
            <person name="Albersmeier A."/>
            <person name="Kalinowski J."/>
        </authorList>
    </citation>
    <scope>NUCLEOTIDE SEQUENCE [LARGE SCALE GENOMIC DNA]</scope>
    <source>
        <strain evidence="2 3">GIMN1.010</strain>
    </source>
</reference>
<dbReference type="AlphaFoldDB" id="A0A0M4CQL2"/>
<dbReference type="KEGG" id="cdx:CDES_09190"/>
<protein>
    <submittedName>
        <fullName evidence="2">Thiamine biosynthesis protein ThiF</fullName>
    </submittedName>
</protein>
<dbReference type="STRING" id="931089.CDES_09190"/>
<dbReference type="InterPro" id="IPR001763">
    <property type="entry name" value="Rhodanese-like_dom"/>
</dbReference>
<dbReference type="GO" id="GO:0004792">
    <property type="term" value="F:thiosulfate-cyanide sulfurtransferase activity"/>
    <property type="evidence" value="ECO:0007669"/>
    <property type="project" value="TreeGrafter"/>
</dbReference>
<dbReference type="Gene3D" id="3.40.50.720">
    <property type="entry name" value="NAD(P)-binding Rossmann-like Domain"/>
    <property type="match status" value="1"/>
</dbReference>
<dbReference type="OrthoDB" id="9804286at2"/>
<dbReference type="RefSeq" id="WP_053545200.1">
    <property type="nucleotide sequence ID" value="NZ_CP009220.1"/>
</dbReference>
<dbReference type="PROSITE" id="PS50206">
    <property type="entry name" value="RHODANESE_3"/>
    <property type="match status" value="1"/>
</dbReference>
<dbReference type="NCBIfam" id="NF004111">
    <property type="entry name" value="PRK05600.1"/>
    <property type="match status" value="1"/>
</dbReference>
<dbReference type="CDD" id="cd00757">
    <property type="entry name" value="ThiF_MoeB_HesA_family"/>
    <property type="match status" value="1"/>
</dbReference>
<proteinExistence type="predicted"/>
<evidence type="ECO:0000313" key="2">
    <source>
        <dbReference type="EMBL" id="ALC06230.1"/>
    </source>
</evidence>
<dbReference type="InterPro" id="IPR000594">
    <property type="entry name" value="ThiF_NAD_FAD-bd"/>
</dbReference>